<organism evidence="3 4">
    <name type="scientific">Rothia dentocariosa</name>
    <dbReference type="NCBI Taxonomy" id="2047"/>
    <lineage>
        <taxon>Bacteria</taxon>
        <taxon>Bacillati</taxon>
        <taxon>Actinomycetota</taxon>
        <taxon>Actinomycetes</taxon>
        <taxon>Micrococcales</taxon>
        <taxon>Micrococcaceae</taxon>
        <taxon>Rothia</taxon>
    </lineage>
</organism>
<dbReference type="Gene3D" id="3.40.1350.10">
    <property type="match status" value="1"/>
</dbReference>
<dbReference type="GO" id="GO:0009307">
    <property type="term" value="P:DNA restriction-modification system"/>
    <property type="evidence" value="ECO:0007669"/>
    <property type="project" value="InterPro"/>
</dbReference>
<feature type="region of interest" description="Disordered" evidence="1">
    <location>
        <begin position="535"/>
        <end position="572"/>
    </location>
</feature>
<dbReference type="GO" id="GO:0003677">
    <property type="term" value="F:DNA binding"/>
    <property type="evidence" value="ECO:0007669"/>
    <property type="project" value="InterPro"/>
</dbReference>
<evidence type="ECO:0000313" key="4">
    <source>
        <dbReference type="Proteomes" id="UP000270988"/>
    </source>
</evidence>
<evidence type="ECO:0000256" key="1">
    <source>
        <dbReference type="SAM" id="MobiDB-lite"/>
    </source>
</evidence>
<feature type="region of interest" description="Disordered" evidence="1">
    <location>
        <begin position="609"/>
        <end position="630"/>
    </location>
</feature>
<dbReference type="EMBL" id="LR134521">
    <property type="protein sequence ID" value="VEJ28899.1"/>
    <property type="molecule type" value="Genomic_DNA"/>
</dbReference>
<sequence length="810" mass="90403">MTIVNTNMLRHEKTPVDNILKALSWDDIPEEYRDDCRDIAVRAALALLRQFERAHEHGQKLLFPELYTPVGVEIGFTMTQRYIAVGKSVLFRDAIDKIIVAFVNHDYLDVSLSNLHPGNLLYSLSERGLDFLQRSEDEQREILEDLFYPIIGTHLFYMQDYYPRLLAQINVRNIAPIALSVIPLHLSVTESKLRELVMRECGFVQGWYGLTQLEQQLFETSCAESVRGLLDAGYLRPKEHHDKIAYALTTEGKNLRYSFPHGVPAQALSDIFDDAPVSLLTVDQLKHHEKLLIRMGRVIMDAVLAKGENAKLPLADVDRAIAQDAEIQQLADEDSPEYLQGREHVYDVLLAHRYLEEGDEDEQEVFMVGSAYADALSIIEDGSIDELMRRAFLDPAAAEQIPHPHHMLFDILTLVRDNPDINFYDLFAKVEDTLDLPYLQARLAPHRSNTTPRVRNRYAVAVQVLKQEGYLQVHGGQSGRLSRKDPERYTLTQSAIELLDRFPNGIPETVAARIVPLQKQALRHKLPEDIAAALNTGRKPYEKREHSQDSYSYQNSRGHYGSGPRSGYGAPVQATPQNIAQAQGGSGISSAAYASAQSFIQPAPAYQAPAPVPSQTPGVEQSSDAPSDALSAVEAARNAVQDAQRRYRDVFKHALLQPQLQAVTKDRFTDIAADLFSVRGYTAERADASQGVQVIAYPSGGQRDRAFYVRAQRSADGAVSVQDITNLYLSLEQLGGQLGAFITDGTFGDDAYDEYIRCSTKYPHILVDLIAGDELMNRLIAHRLGIRDGRVPGTIELDDAYFSGSDSAAS</sequence>
<feature type="compositionally biased region" description="Basic and acidic residues" evidence="1">
    <location>
        <begin position="539"/>
        <end position="548"/>
    </location>
</feature>
<dbReference type="GO" id="GO:0004519">
    <property type="term" value="F:endonuclease activity"/>
    <property type="evidence" value="ECO:0007669"/>
    <property type="project" value="InterPro"/>
</dbReference>
<evidence type="ECO:0000259" key="2">
    <source>
        <dbReference type="Pfam" id="PF04471"/>
    </source>
</evidence>
<proteinExistence type="predicted"/>
<dbReference type="Proteomes" id="UP000270988">
    <property type="component" value="Chromosome"/>
</dbReference>
<dbReference type="STRING" id="762948.HMPREF0733_11491"/>
<gene>
    <name evidence="3" type="ORF">NCTC10918_00137</name>
</gene>
<accession>A0A3S4ZKX7</accession>
<protein>
    <recommendedName>
        <fullName evidence="2">Restriction endonuclease type IV Mrr domain-containing protein</fullName>
    </recommendedName>
</protein>
<dbReference type="Pfam" id="PF04471">
    <property type="entry name" value="Mrr_cat"/>
    <property type="match status" value="1"/>
</dbReference>
<reference evidence="3 4" key="1">
    <citation type="submission" date="2018-12" db="EMBL/GenBank/DDBJ databases">
        <authorList>
            <consortium name="Pathogen Informatics"/>
        </authorList>
    </citation>
    <scope>NUCLEOTIDE SEQUENCE [LARGE SCALE GENOMIC DNA]</scope>
    <source>
        <strain evidence="3 4">NCTC10918</strain>
    </source>
</reference>
<evidence type="ECO:0000313" key="3">
    <source>
        <dbReference type="EMBL" id="VEJ28899.1"/>
    </source>
</evidence>
<dbReference type="InterPro" id="IPR011856">
    <property type="entry name" value="tRNA_endonuc-like_dom_sf"/>
</dbReference>
<feature type="domain" description="Restriction endonuclease type IV Mrr" evidence="2">
    <location>
        <begin position="661"/>
        <end position="777"/>
    </location>
</feature>
<name>A0A3S4ZKX7_9MICC</name>
<feature type="compositionally biased region" description="Polar residues" evidence="1">
    <location>
        <begin position="613"/>
        <end position="625"/>
    </location>
</feature>
<dbReference type="InterPro" id="IPR007560">
    <property type="entry name" value="Restrct_endonuc_IV_Mrr"/>
</dbReference>
<dbReference type="AlphaFoldDB" id="A0A3S4ZKX7"/>